<dbReference type="AlphaFoldDB" id="A0A7W7VUQ6"/>
<protein>
    <submittedName>
        <fullName evidence="1">Uncharacterized protein</fullName>
    </submittedName>
</protein>
<comment type="caution">
    <text evidence="1">The sequence shown here is derived from an EMBL/GenBank/DDBJ whole genome shotgun (WGS) entry which is preliminary data.</text>
</comment>
<evidence type="ECO:0000313" key="2">
    <source>
        <dbReference type="Proteomes" id="UP000540506"/>
    </source>
</evidence>
<accession>A0A7W7VUQ6</accession>
<sequence length="127" mass="14027">MTVQAIPVDLLLVNLKLKPSMFFLDGSFAQYVAFFSGFNVSSEATEIPLLEGFTEWITARTRSGYNLTWPALVLWSIWPEWNGSVSDWRKLDATSDKEAVRVLFKLLGAFKGVDPAAPGPTDTEGAP</sequence>
<reference evidence="1 2" key="1">
    <citation type="submission" date="2020-08" db="EMBL/GenBank/DDBJ databases">
        <title>Sequencing the genomes of 1000 actinobacteria strains.</title>
        <authorList>
            <person name="Klenk H.-P."/>
        </authorList>
    </citation>
    <scope>NUCLEOTIDE SEQUENCE [LARGE SCALE GENOMIC DNA]</scope>
    <source>
        <strain evidence="1 2">DSM 41654</strain>
    </source>
</reference>
<dbReference type="Proteomes" id="UP000540506">
    <property type="component" value="Unassembled WGS sequence"/>
</dbReference>
<organism evidence="1 2">
    <name type="scientific">Kitasatospora kifunensis</name>
    <name type="common">Streptomyces kifunensis</name>
    <dbReference type="NCBI Taxonomy" id="58351"/>
    <lineage>
        <taxon>Bacteria</taxon>
        <taxon>Bacillati</taxon>
        <taxon>Actinomycetota</taxon>
        <taxon>Actinomycetes</taxon>
        <taxon>Kitasatosporales</taxon>
        <taxon>Streptomycetaceae</taxon>
        <taxon>Kitasatospora</taxon>
    </lineage>
</organism>
<keyword evidence="2" id="KW-1185">Reference proteome</keyword>
<evidence type="ECO:0000313" key="1">
    <source>
        <dbReference type="EMBL" id="MBB4922725.1"/>
    </source>
</evidence>
<proteinExistence type="predicted"/>
<dbReference type="EMBL" id="JACHJV010000001">
    <property type="protein sequence ID" value="MBB4922725.1"/>
    <property type="molecule type" value="Genomic_DNA"/>
</dbReference>
<name>A0A7W7VUQ6_KITKI</name>
<dbReference type="RefSeq" id="WP_184934851.1">
    <property type="nucleotide sequence ID" value="NZ_JACHJV010000001.1"/>
</dbReference>
<gene>
    <name evidence="1" type="ORF">FHR34_001718</name>
</gene>